<reference evidence="4" key="1">
    <citation type="journal article" date="2019" name="Int. J. Syst. Evol. Microbiol.">
        <title>The Global Catalogue of Microorganisms (GCM) 10K type strain sequencing project: providing services to taxonomists for standard genome sequencing and annotation.</title>
        <authorList>
            <consortium name="The Broad Institute Genomics Platform"/>
            <consortium name="The Broad Institute Genome Sequencing Center for Infectious Disease"/>
            <person name="Wu L."/>
            <person name="Ma J."/>
        </authorList>
    </citation>
    <scope>NUCLEOTIDE SEQUENCE [LARGE SCALE GENOMIC DNA]</scope>
    <source>
        <strain evidence="4">CGMCC 4.7173</strain>
    </source>
</reference>
<protein>
    <submittedName>
        <fullName evidence="3">Cytochrome P450</fullName>
    </submittedName>
</protein>
<evidence type="ECO:0000256" key="2">
    <source>
        <dbReference type="RuleBase" id="RU000461"/>
    </source>
</evidence>
<gene>
    <name evidence="3" type="ORF">ACFPZ4_12920</name>
</gene>
<dbReference type="PRINTS" id="PR00359">
    <property type="entry name" value="BP450"/>
</dbReference>
<accession>A0ABW1HPU2</accession>
<evidence type="ECO:0000313" key="4">
    <source>
        <dbReference type="Proteomes" id="UP001596207"/>
    </source>
</evidence>
<dbReference type="RefSeq" id="WP_353898626.1">
    <property type="nucleotide sequence ID" value="NZ_CP158970.1"/>
</dbReference>
<organism evidence="3 4">
    <name type="scientific">Micromonospora harpali</name>
    <dbReference type="NCBI Taxonomy" id="1490225"/>
    <lineage>
        <taxon>Bacteria</taxon>
        <taxon>Bacillati</taxon>
        <taxon>Actinomycetota</taxon>
        <taxon>Actinomycetes</taxon>
        <taxon>Micromonosporales</taxon>
        <taxon>Micromonosporaceae</taxon>
        <taxon>Micromonospora</taxon>
    </lineage>
</organism>
<comment type="similarity">
    <text evidence="1 2">Belongs to the cytochrome P450 family.</text>
</comment>
<keyword evidence="2" id="KW-0408">Iron</keyword>
<comment type="caution">
    <text evidence="3">The sequence shown here is derived from an EMBL/GenBank/DDBJ whole genome shotgun (WGS) entry which is preliminary data.</text>
</comment>
<dbReference type="InterPro" id="IPR001128">
    <property type="entry name" value="Cyt_P450"/>
</dbReference>
<dbReference type="InterPro" id="IPR036396">
    <property type="entry name" value="Cyt_P450_sf"/>
</dbReference>
<dbReference type="PROSITE" id="PS00086">
    <property type="entry name" value="CYTOCHROME_P450"/>
    <property type="match status" value="1"/>
</dbReference>
<dbReference type="Proteomes" id="UP001596207">
    <property type="component" value="Unassembled WGS sequence"/>
</dbReference>
<keyword evidence="4" id="KW-1185">Reference proteome</keyword>
<dbReference type="PANTHER" id="PTHR46696">
    <property type="entry name" value="P450, PUTATIVE (EUROFUNG)-RELATED"/>
    <property type="match status" value="1"/>
</dbReference>
<keyword evidence="2" id="KW-0560">Oxidoreductase</keyword>
<dbReference type="Gene3D" id="1.10.630.10">
    <property type="entry name" value="Cytochrome P450"/>
    <property type="match status" value="1"/>
</dbReference>
<dbReference type="PANTHER" id="PTHR46696:SF1">
    <property type="entry name" value="CYTOCHROME P450 YJIB-RELATED"/>
    <property type="match status" value="1"/>
</dbReference>
<keyword evidence="2" id="KW-0349">Heme</keyword>
<proteinExistence type="inferred from homology"/>
<dbReference type="CDD" id="cd11032">
    <property type="entry name" value="P450_EryK-like"/>
    <property type="match status" value="1"/>
</dbReference>
<keyword evidence="2" id="KW-0503">Monooxygenase</keyword>
<evidence type="ECO:0000256" key="1">
    <source>
        <dbReference type="ARBA" id="ARBA00010617"/>
    </source>
</evidence>
<keyword evidence="2" id="KW-0479">Metal-binding</keyword>
<dbReference type="InterPro" id="IPR017972">
    <property type="entry name" value="Cyt_P450_CS"/>
</dbReference>
<dbReference type="InterPro" id="IPR002397">
    <property type="entry name" value="Cyt_P450_B"/>
</dbReference>
<dbReference type="EMBL" id="JBHSQQ010000061">
    <property type="protein sequence ID" value="MFC5942371.1"/>
    <property type="molecule type" value="Genomic_DNA"/>
</dbReference>
<dbReference type="SUPFAM" id="SSF48264">
    <property type="entry name" value="Cytochrome P450"/>
    <property type="match status" value="1"/>
</dbReference>
<name>A0ABW1HPU2_9ACTN</name>
<evidence type="ECO:0000313" key="3">
    <source>
        <dbReference type="EMBL" id="MFC5942371.1"/>
    </source>
</evidence>
<dbReference type="Pfam" id="PF00067">
    <property type="entry name" value="p450"/>
    <property type="match status" value="1"/>
</dbReference>
<sequence>MGGAMSADEPVRMPPFTDGGAEILEWMKGMRDDRPIWRDEHNRYFVFRYADVQAVFSDPARFSSNIGRLMPVFGAEKLSANLPWQDPPDHRRLRQLVSQAFTPKTVAGMRPRIGEVVGQLLAEAPGDEFDFVEQLAYPLPVIVIAELLGISPGDRAFFRRCADRLLGIGAEKGESEQKVVEAIAEATKELDEYLLAEVRQRRAKGSTDDVLGALAAAELNGERLTDLQVATFAALLLNTGHITTTLLLGNTLLCLDDNPDAEARIRADRSLVPAALEEVVRRRPPFPRACRIATTDVEIAGEVIPADAFVMPSILSANHDERQFEKPEQFDIQRDPNRHFGFGHGIHFCLGAPLARLETEIALNRLMTEFTDLRISADPVFHPSEFYGVKEMTVSVRRA</sequence>